<dbReference type="Pfam" id="PF00067">
    <property type="entry name" value="p450"/>
    <property type="match status" value="1"/>
</dbReference>
<keyword evidence="4" id="KW-1133">Transmembrane helix</keyword>
<keyword evidence="1" id="KW-0349">Heme</keyword>
<keyword evidence="3" id="KW-0408">Iron</keyword>
<keyword evidence="2" id="KW-0479">Metal-binding</keyword>
<accession>A0AAD5RLQ5</accession>
<reference evidence="5" key="1">
    <citation type="submission" date="2022-07" db="EMBL/GenBank/DDBJ databases">
        <title>Draft genome sequence of Zalerion maritima ATCC 34329, a (micro)plastics degrading marine fungus.</title>
        <authorList>
            <person name="Paco A."/>
            <person name="Goncalves M.F.M."/>
            <person name="Rocha-Santos T.A.P."/>
            <person name="Alves A."/>
        </authorList>
    </citation>
    <scope>NUCLEOTIDE SEQUENCE</scope>
    <source>
        <strain evidence="5">ATCC 34329</strain>
    </source>
</reference>
<name>A0AAD5RLQ5_9PEZI</name>
<dbReference type="GO" id="GO:0020037">
    <property type="term" value="F:heme binding"/>
    <property type="evidence" value="ECO:0007669"/>
    <property type="project" value="InterPro"/>
</dbReference>
<dbReference type="EMBL" id="JAKWBI020000254">
    <property type="protein sequence ID" value="KAJ2897835.1"/>
    <property type="molecule type" value="Genomic_DNA"/>
</dbReference>
<dbReference type="SUPFAM" id="SSF48264">
    <property type="entry name" value="Cytochrome P450"/>
    <property type="match status" value="1"/>
</dbReference>
<dbReference type="PANTHER" id="PTHR24305">
    <property type="entry name" value="CYTOCHROME P450"/>
    <property type="match status" value="1"/>
</dbReference>
<evidence type="ECO:0000256" key="4">
    <source>
        <dbReference type="SAM" id="Phobius"/>
    </source>
</evidence>
<dbReference type="GO" id="GO:0004497">
    <property type="term" value="F:monooxygenase activity"/>
    <property type="evidence" value="ECO:0007669"/>
    <property type="project" value="InterPro"/>
</dbReference>
<organism evidence="5 6">
    <name type="scientific">Zalerion maritima</name>
    <dbReference type="NCBI Taxonomy" id="339359"/>
    <lineage>
        <taxon>Eukaryota</taxon>
        <taxon>Fungi</taxon>
        <taxon>Dikarya</taxon>
        <taxon>Ascomycota</taxon>
        <taxon>Pezizomycotina</taxon>
        <taxon>Sordariomycetes</taxon>
        <taxon>Lulworthiomycetidae</taxon>
        <taxon>Lulworthiales</taxon>
        <taxon>Lulworthiaceae</taxon>
        <taxon>Zalerion</taxon>
    </lineage>
</organism>
<sequence length="288" mass="32047">MPRHEFFVMNGRSRQCEVINVSEIVTIKALKAAIARLFFVADADGISFYGGLGCLPSLDDIEANNTPVEVRISDSPVRELEGLKSLPAITTGVNFTKKVSDPSHPLYFMRSPECLFTCESDAPAFAMARKFLPPSMSPRAVRHYTPMVHASLRKCYLVFDELDERDLAFNVYQYILKLAGQVIWKVILGMYLEHFILVDAKPHETLRWLADVGVGIDEAIKGEGDLPLNEAALRATCVILAGAGFVTTSSLLSWIIYALCKYPGNQERLLQELVDHDAGPDKESLHDE</sequence>
<keyword evidence="6" id="KW-1185">Reference proteome</keyword>
<proteinExistence type="predicted"/>
<comment type="caution">
    <text evidence="5">The sequence shown here is derived from an EMBL/GenBank/DDBJ whole genome shotgun (WGS) entry which is preliminary data.</text>
</comment>
<dbReference type="AlphaFoldDB" id="A0AAD5RLQ5"/>
<evidence type="ECO:0000313" key="5">
    <source>
        <dbReference type="EMBL" id="KAJ2897835.1"/>
    </source>
</evidence>
<dbReference type="PANTHER" id="PTHR24305:SF87">
    <property type="entry name" value="CYTOCHROME P450 MONOOXYGENASE ALND-RELATED"/>
    <property type="match status" value="1"/>
</dbReference>
<evidence type="ECO:0000256" key="1">
    <source>
        <dbReference type="ARBA" id="ARBA00022617"/>
    </source>
</evidence>
<dbReference type="Gene3D" id="1.10.630.10">
    <property type="entry name" value="Cytochrome P450"/>
    <property type="match status" value="2"/>
</dbReference>
<keyword evidence="4" id="KW-0812">Transmembrane</keyword>
<keyword evidence="4" id="KW-0472">Membrane</keyword>
<protein>
    <submittedName>
        <fullName evidence="5">Cytochrome P450 82A2</fullName>
    </submittedName>
</protein>
<gene>
    <name evidence="5" type="ORF">MKZ38_004348</name>
</gene>
<feature type="transmembrane region" description="Helical" evidence="4">
    <location>
        <begin position="238"/>
        <end position="260"/>
    </location>
</feature>
<evidence type="ECO:0000256" key="3">
    <source>
        <dbReference type="ARBA" id="ARBA00023004"/>
    </source>
</evidence>
<dbReference type="InterPro" id="IPR050121">
    <property type="entry name" value="Cytochrome_P450_monoxygenase"/>
</dbReference>
<dbReference type="GO" id="GO:0005506">
    <property type="term" value="F:iron ion binding"/>
    <property type="evidence" value="ECO:0007669"/>
    <property type="project" value="InterPro"/>
</dbReference>
<dbReference type="Proteomes" id="UP001201980">
    <property type="component" value="Unassembled WGS sequence"/>
</dbReference>
<evidence type="ECO:0000313" key="6">
    <source>
        <dbReference type="Proteomes" id="UP001201980"/>
    </source>
</evidence>
<dbReference type="InterPro" id="IPR001128">
    <property type="entry name" value="Cyt_P450"/>
</dbReference>
<dbReference type="InterPro" id="IPR036396">
    <property type="entry name" value="Cyt_P450_sf"/>
</dbReference>
<dbReference type="GO" id="GO:0016705">
    <property type="term" value="F:oxidoreductase activity, acting on paired donors, with incorporation or reduction of molecular oxygen"/>
    <property type="evidence" value="ECO:0007669"/>
    <property type="project" value="InterPro"/>
</dbReference>
<evidence type="ECO:0000256" key="2">
    <source>
        <dbReference type="ARBA" id="ARBA00022723"/>
    </source>
</evidence>